<proteinExistence type="inferred from homology"/>
<dbReference type="EC" id="2.1.1.114" evidence="5"/>
<dbReference type="GO" id="GO:0061542">
    <property type="term" value="F:3-demethylubiquinol 3-O-methyltransferase activity"/>
    <property type="evidence" value="ECO:0007669"/>
    <property type="project" value="UniProtKB-UniRule"/>
</dbReference>
<dbReference type="OrthoDB" id="3265906at2759"/>
<dbReference type="Pfam" id="PF13489">
    <property type="entry name" value="Methyltransf_23"/>
    <property type="match status" value="1"/>
</dbReference>
<name>A0A1L9PAN1_ASPVE</name>
<keyword evidence="5" id="KW-0496">Mitochondrion</keyword>
<dbReference type="GO" id="GO:0120537">
    <property type="term" value="F:3-demethylubiquinone 3-O-methyltransferase activity"/>
    <property type="evidence" value="ECO:0007669"/>
    <property type="project" value="RHEA"/>
</dbReference>
<dbReference type="Proteomes" id="UP000184073">
    <property type="component" value="Unassembled WGS sequence"/>
</dbReference>
<feature type="binding site" evidence="5">
    <location>
        <position position="215"/>
    </location>
    <ligand>
        <name>Mg(2+)</name>
        <dbReference type="ChEBI" id="CHEBI:18420"/>
    </ligand>
</feature>
<dbReference type="CDD" id="cd02440">
    <property type="entry name" value="AdoMet_MTases"/>
    <property type="match status" value="1"/>
</dbReference>
<feature type="binding site" evidence="5">
    <location>
        <position position="211"/>
    </location>
    <ligand>
        <name>S-adenosyl-L-methionine</name>
        <dbReference type="ChEBI" id="CHEBI:59789"/>
    </ligand>
</feature>
<keyword evidence="5" id="KW-0999">Mitochondrion inner membrane</keyword>
<dbReference type="SUPFAM" id="SSF53335">
    <property type="entry name" value="S-adenosyl-L-methionine-dependent methyltransferases"/>
    <property type="match status" value="1"/>
</dbReference>
<dbReference type="HAMAP" id="MF_00472">
    <property type="entry name" value="UbiG"/>
    <property type="match status" value="1"/>
</dbReference>
<comment type="function">
    <text evidence="5">O-methyltransferase required for two non-consecutive steps during ubiquinone biosynthesis. Catalyzes the 2 O-methylation of 3,4-dihydroxy-5-(all-trans-polyprenyl)benzoic acid into 4-hydroxy-3-methoxy-5-(all-trans-polyprenyl)benzoic acid. Also catalyzes the last step of ubiquinone biosynthesis by mediating methylation of 3-demethylubiquinone into ubiquinone. Also able to mediate the methylation of 3-demethylubiquinol into ubiquinol.</text>
</comment>
<feature type="binding site" evidence="5">
    <location>
        <position position="68"/>
    </location>
    <ligand>
        <name>S-adenosyl-L-methionine</name>
        <dbReference type="ChEBI" id="CHEBI:59789"/>
    </ligand>
</feature>
<dbReference type="UniPathway" id="UPA00232"/>
<dbReference type="VEuPathDB" id="FungiDB:ASPVEDRAFT_59868"/>
<dbReference type="PANTHER" id="PTHR43464:SF19">
    <property type="entry name" value="UBIQUINONE BIOSYNTHESIS O-METHYLTRANSFERASE, MITOCHONDRIAL"/>
    <property type="match status" value="1"/>
</dbReference>
<protein>
    <recommendedName>
        <fullName evidence="5">Ubiquinone biosynthesis O-methyltransferase, mitochondrial</fullName>
    </recommendedName>
    <alternativeName>
        <fullName evidence="5">3-demethylubiquinol 3-O-methyltransferase</fullName>
        <ecNumber evidence="5">2.1.1.64</ecNumber>
    </alternativeName>
    <alternativeName>
        <fullName evidence="5">3-demethylubiquinone 3-O-methyltransferase</fullName>
        <ecNumber evidence="5">2.1.1.-</ecNumber>
    </alternativeName>
    <alternativeName>
        <fullName evidence="5">Polyprenyldihydroxybenzoate methyltransferase</fullName>
        <ecNumber evidence="5">2.1.1.114</ecNumber>
    </alternativeName>
</protein>
<keyword evidence="4 5" id="KW-0949">S-adenosyl-L-methionine</keyword>
<dbReference type="GO" id="GO:0031314">
    <property type="term" value="C:extrinsic component of mitochondrial inner membrane"/>
    <property type="evidence" value="ECO:0007669"/>
    <property type="project" value="UniProtKB-UniRule"/>
</dbReference>
<feature type="binding site" evidence="5">
    <location>
        <position position="212"/>
    </location>
    <ligand>
        <name>Mg(2+)</name>
        <dbReference type="ChEBI" id="CHEBI:18420"/>
    </ligand>
</feature>
<feature type="binding site" evidence="5">
    <location>
        <position position="138"/>
    </location>
    <ligand>
        <name>S-adenosyl-L-methionine</name>
        <dbReference type="ChEBI" id="CHEBI:59789"/>
    </ligand>
</feature>
<evidence type="ECO:0000256" key="2">
    <source>
        <dbReference type="ARBA" id="ARBA00022679"/>
    </source>
</evidence>
<comment type="pathway">
    <text evidence="5">Cofactor biosynthesis; ubiquinone biosynthesis.</text>
</comment>
<dbReference type="AlphaFoldDB" id="A0A1L9PAN1"/>
<dbReference type="EC" id="2.1.1.-" evidence="5"/>
<evidence type="ECO:0000313" key="6">
    <source>
        <dbReference type="EMBL" id="OJI98532.1"/>
    </source>
</evidence>
<dbReference type="InterPro" id="IPR029063">
    <property type="entry name" value="SAM-dependent_MTases_sf"/>
</dbReference>
<dbReference type="PANTHER" id="PTHR43464">
    <property type="entry name" value="METHYLTRANSFERASE"/>
    <property type="match status" value="1"/>
</dbReference>
<evidence type="ECO:0000256" key="5">
    <source>
        <dbReference type="HAMAP-Rule" id="MF_03190"/>
    </source>
</evidence>
<evidence type="ECO:0000256" key="1">
    <source>
        <dbReference type="ARBA" id="ARBA00022603"/>
    </source>
</evidence>
<comment type="similarity">
    <text evidence="5">Belongs to the class I-like SAM-binding methyltransferase superfamily. UbiG/COQ3 family.</text>
</comment>
<comment type="subunit">
    <text evidence="5">Component of a multi-subunit COQ enzyme complex, composed of at least COQ3, COQ4, COQ5, COQ6, COQ7 and COQ9.</text>
</comment>
<sequence>MTIAMVMAPARPALRTACHVIRSLPRRSHSTTTSSVSASEVSHFSSLASSWWDPMGPSRVLHLMNPLRHDFIASCLFDSSPDFPAPQPGTTPNTLHYLDVGCGGGIFAESLARTIPHPQSAESETPTVTRAASITAIDPTTTLIQIARDHARKDPKVSAHLNDGRFRYVNCTLEDVIASRNAHKSSDSSAATGAVGEGVGRKDGYDMITLFEVIEHIDTNASISPLTFLTDCLRLLKPGGWLVGSTIARTLPSFLINQVIAEAPWPIGVVPRGTHEWKKFVNPDELEGWASEGLMRSADIERNSVMRSGSEALDGMRWKCAGVVYFPGFGWKFVPGSESWGNYFWAVRKGL</sequence>
<keyword evidence="5" id="KW-0479">Metal-binding</keyword>
<comment type="cofactor">
    <cofactor evidence="5">
        <name>Mg(2+)</name>
        <dbReference type="ChEBI" id="CHEBI:18420"/>
    </cofactor>
</comment>
<comment type="subcellular location">
    <subcellularLocation>
        <location evidence="5">Mitochondrion inner membrane</location>
        <topology evidence="5">Peripheral membrane protein</topology>
        <orientation evidence="5">Matrix side</orientation>
    </subcellularLocation>
</comment>
<keyword evidence="2 5" id="KW-0808">Transferase</keyword>
<comment type="catalytic activity">
    <reaction evidence="5">
        <text>a 3,4-dihydroxy-5-(all-trans-polyprenyl)benzoate + S-adenosyl-L-methionine = a 4-hydroxy-3-methoxy-5-(all-trans-polyprenyl)benzoate + S-adenosyl-L-homocysteine + H(+)</text>
        <dbReference type="Rhea" id="RHEA:44452"/>
        <dbReference type="Rhea" id="RHEA-COMP:10930"/>
        <dbReference type="Rhea" id="RHEA-COMP:10931"/>
        <dbReference type="ChEBI" id="CHEBI:15378"/>
        <dbReference type="ChEBI" id="CHEBI:57856"/>
        <dbReference type="ChEBI" id="CHEBI:59789"/>
        <dbReference type="ChEBI" id="CHEBI:64694"/>
        <dbReference type="ChEBI" id="CHEBI:84443"/>
        <dbReference type="EC" id="2.1.1.114"/>
    </reaction>
</comment>
<dbReference type="InterPro" id="IPR010233">
    <property type="entry name" value="UbiG_MeTrfase"/>
</dbReference>
<dbReference type="GO" id="GO:0046872">
    <property type="term" value="F:metal ion binding"/>
    <property type="evidence" value="ECO:0007669"/>
    <property type="project" value="UniProtKB-KW"/>
</dbReference>
<keyword evidence="5" id="KW-0472">Membrane</keyword>
<dbReference type="GO" id="GO:0032259">
    <property type="term" value="P:methylation"/>
    <property type="evidence" value="ECO:0007669"/>
    <property type="project" value="UniProtKB-KW"/>
</dbReference>
<dbReference type="Gene3D" id="3.40.50.150">
    <property type="entry name" value="Vaccinia Virus protein VP39"/>
    <property type="match status" value="1"/>
</dbReference>
<keyword evidence="1 5" id="KW-0489">Methyltransferase</keyword>
<accession>A0A1L9PAN1</accession>
<dbReference type="EC" id="2.1.1.64" evidence="5"/>
<feature type="binding site" evidence="5">
    <location>
        <position position="216"/>
    </location>
    <ligand>
        <name>Mg(2+)</name>
        <dbReference type="ChEBI" id="CHEBI:18420"/>
    </ligand>
</feature>
<dbReference type="GO" id="GO:0010420">
    <property type="term" value="F:polyprenyldihydroxybenzoate methyltransferase activity"/>
    <property type="evidence" value="ECO:0007669"/>
    <property type="project" value="UniProtKB-UniRule"/>
</dbReference>
<comment type="catalytic activity">
    <reaction evidence="5">
        <text>a 3-demethylubiquinone + S-adenosyl-L-methionine = a ubiquinone + S-adenosyl-L-homocysteine</text>
        <dbReference type="Rhea" id="RHEA:81215"/>
        <dbReference type="Rhea" id="RHEA-COMP:9565"/>
        <dbReference type="Rhea" id="RHEA-COMP:19654"/>
        <dbReference type="ChEBI" id="CHEBI:16389"/>
        <dbReference type="ChEBI" id="CHEBI:57856"/>
        <dbReference type="ChEBI" id="CHEBI:59789"/>
        <dbReference type="ChEBI" id="CHEBI:231825"/>
    </reaction>
</comment>
<dbReference type="STRING" id="1036611.A0A1L9PAN1"/>
<feature type="binding site" evidence="5">
    <location>
        <position position="101"/>
    </location>
    <ligand>
        <name>S-adenosyl-L-methionine</name>
        <dbReference type="ChEBI" id="CHEBI:59789"/>
    </ligand>
</feature>
<keyword evidence="7" id="KW-1185">Reference proteome</keyword>
<evidence type="ECO:0000256" key="3">
    <source>
        <dbReference type="ARBA" id="ARBA00022688"/>
    </source>
</evidence>
<organism evidence="6 7">
    <name type="scientific">Aspergillus versicolor CBS 583.65</name>
    <dbReference type="NCBI Taxonomy" id="1036611"/>
    <lineage>
        <taxon>Eukaryota</taxon>
        <taxon>Fungi</taxon>
        <taxon>Dikarya</taxon>
        <taxon>Ascomycota</taxon>
        <taxon>Pezizomycotina</taxon>
        <taxon>Eurotiomycetes</taxon>
        <taxon>Eurotiomycetidae</taxon>
        <taxon>Eurotiales</taxon>
        <taxon>Aspergillaceae</taxon>
        <taxon>Aspergillus</taxon>
        <taxon>Aspergillus subgen. Nidulantes</taxon>
    </lineage>
</organism>
<gene>
    <name evidence="5" type="primary">COQ3</name>
    <name evidence="6" type="ORF">ASPVEDRAFT_59868</name>
</gene>
<reference evidence="7" key="1">
    <citation type="journal article" date="2017" name="Genome Biol.">
        <title>Comparative genomics reveals high biological diversity and specific adaptations in the industrially and medically important fungal genus Aspergillus.</title>
        <authorList>
            <person name="de Vries R.P."/>
            <person name="Riley R."/>
            <person name="Wiebenga A."/>
            <person name="Aguilar-Osorio G."/>
            <person name="Amillis S."/>
            <person name="Uchima C.A."/>
            <person name="Anderluh G."/>
            <person name="Asadollahi M."/>
            <person name="Askin M."/>
            <person name="Barry K."/>
            <person name="Battaglia E."/>
            <person name="Bayram O."/>
            <person name="Benocci T."/>
            <person name="Braus-Stromeyer S.A."/>
            <person name="Caldana C."/>
            <person name="Canovas D."/>
            <person name="Cerqueira G.C."/>
            <person name="Chen F."/>
            <person name="Chen W."/>
            <person name="Choi C."/>
            <person name="Clum A."/>
            <person name="Dos Santos R.A."/>
            <person name="Damasio A.R."/>
            <person name="Diallinas G."/>
            <person name="Emri T."/>
            <person name="Fekete E."/>
            <person name="Flipphi M."/>
            <person name="Freyberg S."/>
            <person name="Gallo A."/>
            <person name="Gournas C."/>
            <person name="Habgood R."/>
            <person name="Hainaut M."/>
            <person name="Harispe M.L."/>
            <person name="Henrissat B."/>
            <person name="Hilden K.S."/>
            <person name="Hope R."/>
            <person name="Hossain A."/>
            <person name="Karabika E."/>
            <person name="Karaffa L."/>
            <person name="Karanyi Z."/>
            <person name="Krasevec N."/>
            <person name="Kuo A."/>
            <person name="Kusch H."/>
            <person name="LaButti K."/>
            <person name="Lagendijk E.L."/>
            <person name="Lapidus A."/>
            <person name="Levasseur A."/>
            <person name="Lindquist E."/>
            <person name="Lipzen A."/>
            <person name="Logrieco A.F."/>
            <person name="MacCabe A."/>
            <person name="Maekelae M.R."/>
            <person name="Malavazi I."/>
            <person name="Melin P."/>
            <person name="Meyer V."/>
            <person name="Mielnichuk N."/>
            <person name="Miskei M."/>
            <person name="Molnar A.P."/>
            <person name="Mule G."/>
            <person name="Ngan C.Y."/>
            <person name="Orejas M."/>
            <person name="Orosz E."/>
            <person name="Ouedraogo J.P."/>
            <person name="Overkamp K.M."/>
            <person name="Park H.-S."/>
            <person name="Perrone G."/>
            <person name="Piumi F."/>
            <person name="Punt P.J."/>
            <person name="Ram A.F."/>
            <person name="Ramon A."/>
            <person name="Rauscher S."/>
            <person name="Record E."/>
            <person name="Riano-Pachon D.M."/>
            <person name="Robert V."/>
            <person name="Roehrig J."/>
            <person name="Ruller R."/>
            <person name="Salamov A."/>
            <person name="Salih N.S."/>
            <person name="Samson R.A."/>
            <person name="Sandor E."/>
            <person name="Sanguinetti M."/>
            <person name="Schuetze T."/>
            <person name="Sepcic K."/>
            <person name="Shelest E."/>
            <person name="Sherlock G."/>
            <person name="Sophianopoulou V."/>
            <person name="Squina F.M."/>
            <person name="Sun H."/>
            <person name="Susca A."/>
            <person name="Todd R.B."/>
            <person name="Tsang A."/>
            <person name="Unkles S.E."/>
            <person name="van de Wiele N."/>
            <person name="van Rossen-Uffink D."/>
            <person name="Oliveira J.V."/>
            <person name="Vesth T.C."/>
            <person name="Visser J."/>
            <person name="Yu J.-H."/>
            <person name="Zhou M."/>
            <person name="Andersen M.R."/>
            <person name="Archer D.B."/>
            <person name="Baker S.E."/>
            <person name="Benoit I."/>
            <person name="Brakhage A.A."/>
            <person name="Braus G.H."/>
            <person name="Fischer R."/>
            <person name="Frisvad J.C."/>
            <person name="Goldman G.H."/>
            <person name="Houbraken J."/>
            <person name="Oakley B."/>
            <person name="Pocsi I."/>
            <person name="Scazzocchio C."/>
            <person name="Seiboth B."/>
            <person name="vanKuyk P.A."/>
            <person name="Wortman J."/>
            <person name="Dyer P.S."/>
            <person name="Grigoriev I.V."/>
        </authorList>
    </citation>
    <scope>NUCLEOTIDE SEQUENCE [LARGE SCALE GENOMIC DNA]</scope>
    <source>
        <strain evidence="7">CBS 583.65</strain>
    </source>
</reference>
<evidence type="ECO:0000313" key="7">
    <source>
        <dbReference type="Proteomes" id="UP000184073"/>
    </source>
</evidence>
<comment type="catalytic activity">
    <reaction evidence="5">
        <text>a 3-demethylubiquinol + S-adenosyl-L-methionine = a ubiquinol + S-adenosyl-L-homocysteine + H(+)</text>
        <dbReference type="Rhea" id="RHEA:44380"/>
        <dbReference type="Rhea" id="RHEA-COMP:9566"/>
        <dbReference type="Rhea" id="RHEA-COMP:10914"/>
        <dbReference type="ChEBI" id="CHEBI:15378"/>
        <dbReference type="ChEBI" id="CHEBI:17976"/>
        <dbReference type="ChEBI" id="CHEBI:57856"/>
        <dbReference type="ChEBI" id="CHEBI:59789"/>
        <dbReference type="ChEBI" id="CHEBI:84422"/>
        <dbReference type="EC" id="2.1.1.64"/>
    </reaction>
</comment>
<dbReference type="EMBL" id="KV878126">
    <property type="protein sequence ID" value="OJI98532.1"/>
    <property type="molecule type" value="Genomic_DNA"/>
</dbReference>
<keyword evidence="3 5" id="KW-0831">Ubiquinone biosynthesis</keyword>
<keyword evidence="5" id="KW-0460">Magnesium</keyword>
<evidence type="ECO:0000256" key="4">
    <source>
        <dbReference type="ARBA" id="ARBA00022691"/>
    </source>
</evidence>